<dbReference type="AlphaFoldDB" id="A0AAD7ZMA6"/>
<dbReference type="InterPro" id="IPR057538">
    <property type="entry name" value="RXYLT1_C"/>
</dbReference>
<dbReference type="Pfam" id="PF24786">
    <property type="entry name" value="RXYLT1_N"/>
    <property type="match status" value="1"/>
</dbReference>
<dbReference type="Pfam" id="PF24785">
    <property type="entry name" value="RXYLT1_C"/>
    <property type="match status" value="1"/>
</dbReference>
<dbReference type="Proteomes" id="UP001233999">
    <property type="component" value="Unassembled WGS sequence"/>
</dbReference>
<name>A0AAD7ZMA6_DIPPU</name>
<dbReference type="GO" id="GO:0035269">
    <property type="term" value="P:protein O-linked glycosylation via mannose"/>
    <property type="evidence" value="ECO:0007669"/>
    <property type="project" value="InterPro"/>
</dbReference>
<comment type="caution">
    <text evidence="3">The sequence shown here is derived from an EMBL/GenBank/DDBJ whole genome shotgun (WGS) entry which is preliminary data.</text>
</comment>
<reference evidence="3" key="2">
    <citation type="submission" date="2023-05" db="EMBL/GenBank/DDBJ databases">
        <authorList>
            <person name="Fouks B."/>
        </authorList>
    </citation>
    <scope>NUCLEOTIDE SEQUENCE</scope>
    <source>
        <strain evidence="3">Stay&amp;Tobe</strain>
        <tissue evidence="3">Testes</tissue>
    </source>
</reference>
<feature type="non-terminal residue" evidence="3">
    <location>
        <position position="235"/>
    </location>
</feature>
<dbReference type="PANTHER" id="PTHR15576:SF1">
    <property type="entry name" value="RIBITOL-5-PHOSPHATE XYLOSYLTRANSFERASE 1"/>
    <property type="match status" value="1"/>
</dbReference>
<feature type="domain" description="RXYLT1 C-terminal" evidence="1">
    <location>
        <begin position="175"/>
        <end position="232"/>
    </location>
</feature>
<accession>A0AAD7ZMA6</accession>
<dbReference type="GO" id="GO:0005794">
    <property type="term" value="C:Golgi apparatus"/>
    <property type="evidence" value="ECO:0007669"/>
    <property type="project" value="TreeGrafter"/>
</dbReference>
<evidence type="ECO:0000313" key="4">
    <source>
        <dbReference type="Proteomes" id="UP001233999"/>
    </source>
</evidence>
<dbReference type="PANTHER" id="PTHR15576">
    <property type="entry name" value="RIBITOL-5-PHOSPHATE XYLOSYLTRANSFERASE 1"/>
    <property type="match status" value="1"/>
</dbReference>
<organism evidence="3 4">
    <name type="scientific">Diploptera punctata</name>
    <name type="common">Pacific beetle cockroach</name>
    <dbReference type="NCBI Taxonomy" id="6984"/>
    <lineage>
        <taxon>Eukaryota</taxon>
        <taxon>Metazoa</taxon>
        <taxon>Ecdysozoa</taxon>
        <taxon>Arthropoda</taxon>
        <taxon>Hexapoda</taxon>
        <taxon>Insecta</taxon>
        <taxon>Pterygota</taxon>
        <taxon>Neoptera</taxon>
        <taxon>Polyneoptera</taxon>
        <taxon>Dictyoptera</taxon>
        <taxon>Blattodea</taxon>
        <taxon>Blaberoidea</taxon>
        <taxon>Blaberidae</taxon>
        <taxon>Diplopterinae</taxon>
        <taxon>Diploptera</taxon>
    </lineage>
</organism>
<evidence type="ECO:0000259" key="1">
    <source>
        <dbReference type="Pfam" id="PF24785"/>
    </source>
</evidence>
<proteinExistence type="predicted"/>
<reference evidence="3" key="1">
    <citation type="journal article" date="2023" name="IScience">
        <title>Live-bearing cockroach genome reveals convergent evolutionary mechanisms linked to viviparity in insects and beyond.</title>
        <authorList>
            <person name="Fouks B."/>
            <person name="Harrison M.C."/>
            <person name="Mikhailova A.A."/>
            <person name="Marchal E."/>
            <person name="English S."/>
            <person name="Carruthers M."/>
            <person name="Jennings E.C."/>
            <person name="Chiamaka E.L."/>
            <person name="Frigard R.A."/>
            <person name="Pippel M."/>
            <person name="Attardo G.M."/>
            <person name="Benoit J.B."/>
            <person name="Bornberg-Bauer E."/>
            <person name="Tobe S.S."/>
        </authorList>
    </citation>
    <scope>NUCLEOTIDE SEQUENCE</scope>
    <source>
        <strain evidence="3">Stay&amp;Tobe</strain>
    </source>
</reference>
<keyword evidence="4" id="KW-1185">Reference proteome</keyword>
<gene>
    <name evidence="3" type="ORF">L9F63_022265</name>
</gene>
<dbReference type="InterPro" id="IPR055286">
    <property type="entry name" value="RXYLT1-like"/>
</dbReference>
<evidence type="ECO:0000313" key="3">
    <source>
        <dbReference type="EMBL" id="KAJ9583399.1"/>
    </source>
</evidence>
<dbReference type="GO" id="GO:0120053">
    <property type="term" value="F:ribitol beta-1,4-xylosyltransferase activity"/>
    <property type="evidence" value="ECO:0007669"/>
    <property type="project" value="InterPro"/>
</dbReference>
<protein>
    <submittedName>
        <fullName evidence="3">Uncharacterized protein</fullName>
    </submittedName>
</protein>
<evidence type="ECO:0000259" key="2">
    <source>
        <dbReference type="Pfam" id="PF24786"/>
    </source>
</evidence>
<dbReference type="EMBL" id="JASPKZ010007609">
    <property type="protein sequence ID" value="KAJ9583399.1"/>
    <property type="molecule type" value="Genomic_DNA"/>
</dbReference>
<dbReference type="InterPro" id="IPR057539">
    <property type="entry name" value="RXYLT1_N"/>
</dbReference>
<sequence length="235" mass="26394">KKLESLAIVSLEINTDFSELHLKEKKPKQKSTCPPPFPFPFGKIRWPEVSTVRSISNLNPGRFSLLGERLPFRSLPTGHQLENRIDSALSSGNVRIYLAANSASPLGRIPTVFENLRRKRAVAVVLLGNEKCDNDWILPYVRSQGGLVNVVFLVYDSPLVDNVQFYQWPLGVAVYRGFPNIKYHQVDTSSARSHVCNFLGTVYGNSSRETLIKIIKSVDYQDSCIILGRKKMAST</sequence>
<feature type="domain" description="RXYLT1 N-terminal" evidence="2">
    <location>
        <begin position="114"/>
        <end position="169"/>
    </location>
</feature>